<dbReference type="InterPro" id="IPR011990">
    <property type="entry name" value="TPR-like_helical_dom_sf"/>
</dbReference>
<feature type="transmembrane region" description="Helical" evidence="4">
    <location>
        <begin position="132"/>
        <end position="151"/>
    </location>
</feature>
<organism evidence="6 7">
    <name type="scientific">Fulvimonas soli</name>
    <dbReference type="NCBI Taxonomy" id="155197"/>
    <lineage>
        <taxon>Bacteria</taxon>
        <taxon>Pseudomonadati</taxon>
        <taxon>Pseudomonadota</taxon>
        <taxon>Gammaproteobacteria</taxon>
        <taxon>Lysobacterales</taxon>
        <taxon>Rhodanobacteraceae</taxon>
        <taxon>Fulvimonas</taxon>
    </lineage>
</organism>
<dbReference type="PANTHER" id="PTHR12558">
    <property type="entry name" value="CELL DIVISION CYCLE 16,23,27"/>
    <property type="match status" value="1"/>
</dbReference>
<dbReference type="EMBL" id="QGHC01000002">
    <property type="protein sequence ID" value="PWK92591.1"/>
    <property type="molecule type" value="Genomic_DNA"/>
</dbReference>
<evidence type="ECO:0000313" key="7">
    <source>
        <dbReference type="Proteomes" id="UP000245812"/>
    </source>
</evidence>
<keyword evidence="4" id="KW-0812">Transmembrane</keyword>
<comment type="caution">
    <text evidence="6">The sequence shown here is derived from an EMBL/GenBank/DDBJ whole genome shotgun (WGS) entry which is preliminary data.</text>
</comment>
<keyword evidence="1 3" id="KW-0238">DNA-binding</keyword>
<evidence type="ECO:0000313" key="6">
    <source>
        <dbReference type="EMBL" id="PWK92591.1"/>
    </source>
</evidence>
<dbReference type="AlphaFoldDB" id="A0A316IGY7"/>
<dbReference type="GO" id="GO:0006355">
    <property type="term" value="P:regulation of DNA-templated transcription"/>
    <property type="evidence" value="ECO:0007669"/>
    <property type="project" value="InterPro"/>
</dbReference>
<accession>A0A316IGY7</accession>
<dbReference type="Gene3D" id="1.25.40.10">
    <property type="entry name" value="Tetratricopeptide repeat domain"/>
    <property type="match status" value="2"/>
</dbReference>
<dbReference type="PANTHER" id="PTHR12558:SF33">
    <property type="entry name" value="BLL7664 PROTEIN"/>
    <property type="match status" value="1"/>
</dbReference>
<name>A0A316IGY7_9GAMM</name>
<dbReference type="Pfam" id="PF00486">
    <property type="entry name" value="Trans_reg_C"/>
    <property type="match status" value="1"/>
</dbReference>
<proteinExistence type="predicted"/>
<feature type="repeat" description="TPR" evidence="2">
    <location>
        <begin position="382"/>
        <end position="415"/>
    </location>
</feature>
<dbReference type="CDD" id="cd00383">
    <property type="entry name" value="trans_reg_C"/>
    <property type="match status" value="1"/>
</dbReference>
<dbReference type="InterPro" id="IPR036388">
    <property type="entry name" value="WH-like_DNA-bd_sf"/>
</dbReference>
<dbReference type="PROSITE" id="PS51755">
    <property type="entry name" value="OMPR_PHOB"/>
    <property type="match status" value="1"/>
</dbReference>
<keyword evidence="4" id="KW-0472">Membrane</keyword>
<protein>
    <submittedName>
        <fullName evidence="6">DNA-binding winged helix-turn-helix (WHTH) protein</fullName>
    </submittedName>
</protein>
<evidence type="ECO:0000259" key="5">
    <source>
        <dbReference type="PROSITE" id="PS51755"/>
    </source>
</evidence>
<gene>
    <name evidence="6" type="ORF">C7456_102326</name>
</gene>
<evidence type="ECO:0000256" key="2">
    <source>
        <dbReference type="PROSITE-ProRule" id="PRU00339"/>
    </source>
</evidence>
<dbReference type="SMART" id="SM00028">
    <property type="entry name" value="TPR"/>
    <property type="match status" value="3"/>
</dbReference>
<dbReference type="SMART" id="SM00862">
    <property type="entry name" value="Trans_reg_C"/>
    <property type="match status" value="1"/>
</dbReference>
<keyword evidence="2" id="KW-0802">TPR repeat</keyword>
<dbReference type="InterPro" id="IPR019734">
    <property type="entry name" value="TPR_rpt"/>
</dbReference>
<keyword evidence="7" id="KW-1185">Reference proteome</keyword>
<keyword evidence="4" id="KW-1133">Transmembrane helix</keyword>
<feature type="domain" description="OmpR/PhoB-type" evidence="5">
    <location>
        <begin position="12"/>
        <end position="110"/>
    </location>
</feature>
<evidence type="ECO:0000256" key="3">
    <source>
        <dbReference type="PROSITE-ProRule" id="PRU01091"/>
    </source>
</evidence>
<sequence length="537" mass="58803">MAGPPATGTMNPHRYRLLDLEIDPARQRVTRDGRPLDVQGLSFRLLACLLRHGDEVLDFDRLIAEVWAPAVVGEETVTQRVKLLRQALGDDGRQSRYIRSVRGRGYQLCAPPQVLQAPAAPAPRRAHRSWRLAAAAAGLIAVAIAVGGLLLRPAPARRPDPPAPATTQELLQRAAYYAGIGQRENNERAIGLYRQALAVSPADAVALAGLGRAYGARVCLYNFPYEWATRAQALAEAAIRADPRRAAAWSALAYAHDCRGEIGPAVAAYEHALALDPSDDASRASAAYLYQEQGRLAEALRANLDMRGDPARVRFREVQIARELELLGFTDAAERRYRASFQLYPDNVFSNIAWPRHLFLQGRFKEAQEALDQALARGTPHVDLYVLGGELALLRGDREAARRAFEQARQLRPQMSLPTTLAALYGTTAAAPDWLDERIARMRRQLADGAGEPGDHLELALLQEARGRRADALRSVATAVQAGYSDRAYLQASPLLRGLAGEPAYAASIDALSRRVAAQRAQVLAADWRPADLREAR</sequence>
<reference evidence="6 7" key="1">
    <citation type="submission" date="2018-05" db="EMBL/GenBank/DDBJ databases">
        <title>Genomic Encyclopedia of Type Strains, Phase IV (KMG-IV): sequencing the most valuable type-strain genomes for metagenomic binning, comparative biology and taxonomic classification.</title>
        <authorList>
            <person name="Goeker M."/>
        </authorList>
    </citation>
    <scope>NUCLEOTIDE SEQUENCE [LARGE SCALE GENOMIC DNA]</scope>
    <source>
        <strain evidence="6 7">DSM 14263</strain>
    </source>
</reference>
<dbReference type="PROSITE" id="PS50005">
    <property type="entry name" value="TPR"/>
    <property type="match status" value="2"/>
</dbReference>
<dbReference type="GO" id="GO:0003677">
    <property type="term" value="F:DNA binding"/>
    <property type="evidence" value="ECO:0007669"/>
    <property type="project" value="UniProtKB-UniRule"/>
</dbReference>
<feature type="repeat" description="TPR" evidence="2">
    <location>
        <begin position="246"/>
        <end position="279"/>
    </location>
</feature>
<dbReference type="Proteomes" id="UP000245812">
    <property type="component" value="Unassembled WGS sequence"/>
</dbReference>
<dbReference type="InterPro" id="IPR016032">
    <property type="entry name" value="Sig_transdc_resp-reg_C-effctor"/>
</dbReference>
<dbReference type="SUPFAM" id="SSF48452">
    <property type="entry name" value="TPR-like"/>
    <property type="match status" value="1"/>
</dbReference>
<evidence type="ECO:0000256" key="4">
    <source>
        <dbReference type="SAM" id="Phobius"/>
    </source>
</evidence>
<dbReference type="InterPro" id="IPR001867">
    <property type="entry name" value="OmpR/PhoB-type_DNA-bd"/>
</dbReference>
<dbReference type="SUPFAM" id="SSF46894">
    <property type="entry name" value="C-terminal effector domain of the bipartite response regulators"/>
    <property type="match status" value="1"/>
</dbReference>
<dbReference type="GO" id="GO:0000160">
    <property type="term" value="P:phosphorelay signal transduction system"/>
    <property type="evidence" value="ECO:0007669"/>
    <property type="project" value="InterPro"/>
</dbReference>
<feature type="DNA-binding region" description="OmpR/PhoB-type" evidence="3">
    <location>
        <begin position="12"/>
        <end position="110"/>
    </location>
</feature>
<evidence type="ECO:0000256" key="1">
    <source>
        <dbReference type="ARBA" id="ARBA00023125"/>
    </source>
</evidence>
<dbReference type="Gene3D" id="1.10.10.10">
    <property type="entry name" value="Winged helix-like DNA-binding domain superfamily/Winged helix DNA-binding domain"/>
    <property type="match status" value="1"/>
</dbReference>